<protein>
    <recommendedName>
        <fullName evidence="3">Outer membrane protein beta-barrel domain-containing protein</fullName>
    </recommendedName>
</protein>
<evidence type="ECO:0008006" key="3">
    <source>
        <dbReference type="Google" id="ProtNLM"/>
    </source>
</evidence>
<reference evidence="1 2" key="1">
    <citation type="journal article" date="2007" name="Appl. Environ. Microbiol.">
        <title>Genome sequence of the cellulolytic gliding bacterium Cytophaga hutchinsonii.</title>
        <authorList>
            <person name="Xie G."/>
            <person name="Bruce D.C."/>
            <person name="Challacombe J.F."/>
            <person name="Chertkov O."/>
            <person name="Detter J.C."/>
            <person name="Gilna P."/>
            <person name="Han C.S."/>
            <person name="Lucas S."/>
            <person name="Misra M."/>
            <person name="Myers G.L."/>
            <person name="Richardson P."/>
            <person name="Tapia R."/>
            <person name="Thayer N."/>
            <person name="Thompson L.S."/>
            <person name="Brettin T.S."/>
            <person name="Henrissat B."/>
            <person name="Wilson D.B."/>
            <person name="McBride M.J."/>
        </authorList>
    </citation>
    <scope>NUCLEOTIDE SEQUENCE [LARGE SCALE GENOMIC DNA]</scope>
    <source>
        <strain evidence="2">ATCC 33406 / DSM 1761 / CIP 103989 / NBRC 15051 / NCIMB 9469 / D465</strain>
    </source>
</reference>
<dbReference type="AlphaFoldDB" id="A0A6N4SUJ5"/>
<organism evidence="1 2">
    <name type="scientific">Cytophaga hutchinsonii (strain ATCC 33406 / DSM 1761 / CIP 103989 / NBRC 15051 / NCIMB 9469 / D465)</name>
    <dbReference type="NCBI Taxonomy" id="269798"/>
    <lineage>
        <taxon>Bacteria</taxon>
        <taxon>Pseudomonadati</taxon>
        <taxon>Bacteroidota</taxon>
        <taxon>Cytophagia</taxon>
        <taxon>Cytophagales</taxon>
        <taxon>Cytophagaceae</taxon>
        <taxon>Cytophaga</taxon>
    </lineage>
</organism>
<dbReference type="KEGG" id="chu:CHU_2751"/>
<keyword evidence="2" id="KW-1185">Reference proteome</keyword>
<dbReference type="OrthoDB" id="966005at2"/>
<proteinExistence type="predicted"/>
<sequence>MTKSGLTLILFYITSIYSGYAQKMSKSAIHYEAFGAGWYTSVKFIRAFRYEHFLVSKEKHSVMLQAGLGVSKWTDFTTDFNPDILVPLSLGYMYGKSRSHPIVSAGMIYSSYTFFNARKIDIDRHRQLSLTWSAGYRYTHPNGITCSLFYIGMADGMDVIRYGAGFSIGYRFKKGHL</sequence>
<accession>A0A6N4SUJ5</accession>
<evidence type="ECO:0000313" key="2">
    <source>
        <dbReference type="Proteomes" id="UP000001822"/>
    </source>
</evidence>
<name>A0A6N4SUJ5_CYTH3</name>
<dbReference type="EMBL" id="CP000383">
    <property type="protein sequence ID" value="ABG60001.1"/>
    <property type="molecule type" value="Genomic_DNA"/>
</dbReference>
<evidence type="ECO:0000313" key="1">
    <source>
        <dbReference type="EMBL" id="ABG60001.1"/>
    </source>
</evidence>
<dbReference type="RefSeq" id="WP_011586111.1">
    <property type="nucleotide sequence ID" value="NC_008255.1"/>
</dbReference>
<gene>
    <name evidence="1" type="ordered locus">CHU_2751</name>
</gene>
<dbReference type="Proteomes" id="UP000001822">
    <property type="component" value="Chromosome"/>
</dbReference>